<reference evidence="3" key="1">
    <citation type="journal article" date="2019" name="Int. J. Syst. Evol. Microbiol.">
        <title>The Global Catalogue of Microorganisms (GCM) 10K type strain sequencing project: providing services to taxonomists for standard genome sequencing and annotation.</title>
        <authorList>
            <consortium name="The Broad Institute Genomics Platform"/>
            <consortium name="The Broad Institute Genome Sequencing Center for Infectious Disease"/>
            <person name="Wu L."/>
            <person name="Ma J."/>
        </authorList>
    </citation>
    <scope>NUCLEOTIDE SEQUENCE [LARGE SCALE GENOMIC DNA]</scope>
    <source>
        <strain evidence="3">JCM 11448</strain>
    </source>
</reference>
<accession>A0ABP4I2V2</accession>
<evidence type="ECO:0000313" key="2">
    <source>
        <dbReference type="EMBL" id="GAA1294698.1"/>
    </source>
</evidence>
<feature type="compositionally biased region" description="Basic and acidic residues" evidence="1">
    <location>
        <begin position="17"/>
        <end position="48"/>
    </location>
</feature>
<feature type="region of interest" description="Disordered" evidence="1">
    <location>
        <begin position="16"/>
        <end position="48"/>
    </location>
</feature>
<proteinExistence type="predicted"/>
<name>A0ABP4I2V2_9ACTN</name>
<gene>
    <name evidence="2" type="ORF">GCM10009579_71300</name>
</gene>
<evidence type="ECO:0000256" key="1">
    <source>
        <dbReference type="SAM" id="MobiDB-lite"/>
    </source>
</evidence>
<sequence length="74" mass="8231">MDSEIHGAAAEWFRGGGRCDEREQCGGERADEGGADRSDHENFPSRLRKVPERFRNVGRTLEAAVSRVKGSLTR</sequence>
<dbReference type="Proteomes" id="UP001500282">
    <property type="component" value="Unassembled WGS sequence"/>
</dbReference>
<protein>
    <submittedName>
        <fullName evidence="2">Uncharacterized protein</fullName>
    </submittedName>
</protein>
<keyword evidence="3" id="KW-1185">Reference proteome</keyword>
<organism evidence="2 3">
    <name type="scientific">Streptomyces javensis</name>
    <dbReference type="NCBI Taxonomy" id="114698"/>
    <lineage>
        <taxon>Bacteria</taxon>
        <taxon>Bacillati</taxon>
        <taxon>Actinomycetota</taxon>
        <taxon>Actinomycetes</taxon>
        <taxon>Kitasatosporales</taxon>
        <taxon>Streptomycetaceae</taxon>
        <taxon>Streptomyces</taxon>
        <taxon>Streptomyces violaceusniger group</taxon>
    </lineage>
</organism>
<comment type="caution">
    <text evidence="2">The sequence shown here is derived from an EMBL/GenBank/DDBJ whole genome shotgun (WGS) entry which is preliminary data.</text>
</comment>
<evidence type="ECO:0000313" key="3">
    <source>
        <dbReference type="Proteomes" id="UP001500282"/>
    </source>
</evidence>
<dbReference type="EMBL" id="BAAAIH010000057">
    <property type="protein sequence ID" value="GAA1294698.1"/>
    <property type="molecule type" value="Genomic_DNA"/>
</dbReference>